<feature type="binding site" evidence="12">
    <location>
        <position position="268"/>
    </location>
    <ligand>
        <name>[4Fe-4S] cluster</name>
        <dbReference type="ChEBI" id="CHEBI:49883"/>
        <label>2</label>
        <note>4Fe-4S-substrate</note>
    </ligand>
</feature>
<evidence type="ECO:0000313" key="14">
    <source>
        <dbReference type="EMBL" id="QDT63486.1"/>
    </source>
</evidence>
<protein>
    <recommendedName>
        <fullName evidence="1 12">GTP 3',8-cyclase</fullName>
        <ecNumber evidence="1 12">4.1.99.22</ecNumber>
    </recommendedName>
    <alternativeName>
        <fullName evidence="12">Molybdenum cofactor biosynthesis protein A</fullName>
    </alternativeName>
</protein>
<dbReference type="CDD" id="cd01335">
    <property type="entry name" value="Radical_SAM"/>
    <property type="match status" value="1"/>
</dbReference>
<dbReference type="SFLD" id="SFLDG01386">
    <property type="entry name" value="main_SPASM_domain-containing"/>
    <property type="match status" value="1"/>
</dbReference>
<dbReference type="RefSeq" id="WP_145259843.1">
    <property type="nucleotide sequence ID" value="NZ_CP036316.1"/>
</dbReference>
<evidence type="ECO:0000256" key="2">
    <source>
        <dbReference type="ARBA" id="ARBA00022485"/>
    </source>
</evidence>
<dbReference type="CDD" id="cd21117">
    <property type="entry name" value="Twitch_MoaA"/>
    <property type="match status" value="1"/>
</dbReference>
<dbReference type="SFLD" id="SFLDG01383">
    <property type="entry name" value="cyclic_pyranopterin_phosphate"/>
    <property type="match status" value="1"/>
</dbReference>
<evidence type="ECO:0000256" key="8">
    <source>
        <dbReference type="ARBA" id="ARBA00023134"/>
    </source>
</evidence>
<dbReference type="Pfam" id="PF06463">
    <property type="entry name" value="Mob_synth_C"/>
    <property type="match status" value="1"/>
</dbReference>
<dbReference type="EMBL" id="CP036316">
    <property type="protein sequence ID" value="QDT63486.1"/>
    <property type="molecule type" value="Genomic_DNA"/>
</dbReference>
<dbReference type="GO" id="GO:0061799">
    <property type="term" value="F:cyclic pyranopterin monophosphate synthase activity"/>
    <property type="evidence" value="ECO:0007669"/>
    <property type="project" value="TreeGrafter"/>
</dbReference>
<comment type="pathway">
    <text evidence="12">Cofactor biosynthesis; molybdopterin biosynthesis.</text>
</comment>
<dbReference type="InterPro" id="IPR058240">
    <property type="entry name" value="rSAM_sf"/>
</dbReference>
<evidence type="ECO:0000256" key="11">
    <source>
        <dbReference type="ARBA" id="ARBA00048697"/>
    </source>
</evidence>
<evidence type="ECO:0000256" key="4">
    <source>
        <dbReference type="ARBA" id="ARBA00022723"/>
    </source>
</evidence>
<feature type="binding site" evidence="12">
    <location>
        <position position="130"/>
    </location>
    <ligand>
        <name>S-adenosyl-L-methionine</name>
        <dbReference type="ChEBI" id="CHEBI:59789"/>
    </ligand>
</feature>
<keyword evidence="7 12" id="KW-0411">Iron-sulfur</keyword>
<dbReference type="SFLD" id="SFLDS00029">
    <property type="entry name" value="Radical_SAM"/>
    <property type="match status" value="1"/>
</dbReference>
<dbReference type="EC" id="4.1.99.22" evidence="1 12"/>
<dbReference type="NCBIfam" id="TIGR02666">
    <property type="entry name" value="moaA"/>
    <property type="match status" value="1"/>
</dbReference>
<evidence type="ECO:0000256" key="1">
    <source>
        <dbReference type="ARBA" id="ARBA00012167"/>
    </source>
</evidence>
<dbReference type="Gene3D" id="3.20.20.70">
    <property type="entry name" value="Aldolase class I"/>
    <property type="match status" value="1"/>
</dbReference>
<comment type="similarity">
    <text evidence="12">Belongs to the radical SAM superfamily. MoaA family.</text>
</comment>
<keyword evidence="15" id="KW-1185">Reference proteome</keyword>
<reference evidence="14 15" key="1">
    <citation type="submission" date="2019-02" db="EMBL/GenBank/DDBJ databases">
        <title>Deep-cultivation of Planctomycetes and their phenomic and genomic characterization uncovers novel biology.</title>
        <authorList>
            <person name="Wiegand S."/>
            <person name="Jogler M."/>
            <person name="Boedeker C."/>
            <person name="Pinto D."/>
            <person name="Vollmers J."/>
            <person name="Rivas-Marin E."/>
            <person name="Kohn T."/>
            <person name="Peeters S.H."/>
            <person name="Heuer A."/>
            <person name="Rast P."/>
            <person name="Oberbeckmann S."/>
            <person name="Bunk B."/>
            <person name="Jeske O."/>
            <person name="Meyerdierks A."/>
            <person name="Storesund J.E."/>
            <person name="Kallscheuer N."/>
            <person name="Luecker S."/>
            <person name="Lage O.M."/>
            <person name="Pohl T."/>
            <person name="Merkel B.J."/>
            <person name="Hornburger P."/>
            <person name="Mueller R.-W."/>
            <person name="Bruemmer F."/>
            <person name="Labrenz M."/>
            <person name="Spormann A.M."/>
            <person name="Op den Camp H."/>
            <person name="Overmann J."/>
            <person name="Amann R."/>
            <person name="Jetten M.S.M."/>
            <person name="Mascher T."/>
            <person name="Medema M.H."/>
            <person name="Devos D.P."/>
            <person name="Kaster A.-K."/>
            <person name="Ovreas L."/>
            <person name="Rohde M."/>
            <person name="Galperin M.Y."/>
            <person name="Jogler C."/>
        </authorList>
    </citation>
    <scope>NUCLEOTIDE SEQUENCE [LARGE SCALE GENOMIC DNA]</scope>
    <source>
        <strain evidence="14 15">V22</strain>
    </source>
</reference>
<dbReference type="GO" id="GO:0046872">
    <property type="term" value="F:metal ion binding"/>
    <property type="evidence" value="ECO:0007669"/>
    <property type="project" value="UniProtKB-KW"/>
</dbReference>
<dbReference type="NCBIfam" id="NF001199">
    <property type="entry name" value="PRK00164.2-1"/>
    <property type="match status" value="1"/>
</dbReference>
<dbReference type="InterPro" id="IPR013785">
    <property type="entry name" value="Aldolase_TIM"/>
</dbReference>
<dbReference type="Pfam" id="PF04055">
    <property type="entry name" value="Radical_SAM"/>
    <property type="match status" value="1"/>
</dbReference>
<dbReference type="SUPFAM" id="SSF102114">
    <property type="entry name" value="Radical SAM enzymes"/>
    <property type="match status" value="1"/>
</dbReference>
<keyword evidence="10 12" id="KW-0456">Lyase</keyword>
<dbReference type="GO" id="GO:0061798">
    <property type="term" value="F:GTP 3',8'-cyclase activity"/>
    <property type="evidence" value="ECO:0007669"/>
    <property type="project" value="UniProtKB-UniRule"/>
</dbReference>
<dbReference type="GO" id="GO:0006777">
    <property type="term" value="P:Mo-molybdopterin cofactor biosynthetic process"/>
    <property type="evidence" value="ECO:0007669"/>
    <property type="project" value="UniProtKB-UniRule"/>
</dbReference>
<evidence type="ECO:0000256" key="6">
    <source>
        <dbReference type="ARBA" id="ARBA00023004"/>
    </source>
</evidence>
<dbReference type="AlphaFoldDB" id="A0A517T529"/>
<dbReference type="PANTHER" id="PTHR22960:SF0">
    <property type="entry name" value="MOLYBDENUM COFACTOR BIOSYNTHESIS PROTEIN 1"/>
    <property type="match status" value="1"/>
</dbReference>
<feature type="binding site" evidence="12">
    <location>
        <begin position="270"/>
        <end position="272"/>
    </location>
    <ligand>
        <name>GTP</name>
        <dbReference type="ChEBI" id="CHEBI:37565"/>
    </ligand>
</feature>
<dbReference type="KEGG" id="chya:V22_07080"/>
<feature type="binding site" evidence="12">
    <location>
        <position position="32"/>
    </location>
    <ligand>
        <name>[4Fe-4S] cluster</name>
        <dbReference type="ChEBI" id="CHEBI:49883"/>
        <label>1</label>
        <note>4Fe-4S-S-AdoMet</note>
    </ligand>
</feature>
<dbReference type="InterPro" id="IPR010505">
    <property type="entry name" value="MoaA_twitch"/>
</dbReference>
<dbReference type="InterPro" id="IPR007197">
    <property type="entry name" value="rSAM"/>
</dbReference>
<dbReference type="InterPro" id="IPR000385">
    <property type="entry name" value="MoaA_NifB_PqqE_Fe-S-bd_CS"/>
</dbReference>
<accession>A0A517T529</accession>
<feature type="binding site" evidence="12">
    <location>
        <position position="39"/>
    </location>
    <ligand>
        <name>[4Fe-4S] cluster</name>
        <dbReference type="ChEBI" id="CHEBI:49883"/>
        <label>1</label>
        <note>4Fe-4S-S-AdoMet</note>
    </ligand>
</feature>
<dbReference type="UniPathway" id="UPA00344"/>
<feature type="binding site" evidence="12">
    <location>
        <position position="282"/>
    </location>
    <ligand>
        <name>[4Fe-4S] cluster</name>
        <dbReference type="ChEBI" id="CHEBI:49883"/>
        <label>2</label>
        <note>4Fe-4S-substrate</note>
    </ligand>
</feature>
<dbReference type="HAMAP" id="MF_01225_B">
    <property type="entry name" value="MoaA_B"/>
    <property type="match status" value="1"/>
</dbReference>
<feature type="binding site" evidence="12">
    <location>
        <position position="79"/>
    </location>
    <ligand>
        <name>S-adenosyl-L-methionine</name>
        <dbReference type="ChEBI" id="CHEBI:59789"/>
    </ligand>
</feature>
<name>A0A517T529_9PLAN</name>
<dbReference type="GO" id="GO:1904047">
    <property type="term" value="F:S-adenosyl-L-methionine binding"/>
    <property type="evidence" value="ECO:0007669"/>
    <property type="project" value="UniProtKB-UniRule"/>
</dbReference>
<dbReference type="Proteomes" id="UP000319976">
    <property type="component" value="Chromosome"/>
</dbReference>
<proteinExistence type="inferred from homology"/>
<dbReference type="InterPro" id="IPR013483">
    <property type="entry name" value="MoaA"/>
</dbReference>
<dbReference type="InterPro" id="IPR040064">
    <property type="entry name" value="MoaA-like"/>
</dbReference>
<evidence type="ECO:0000256" key="3">
    <source>
        <dbReference type="ARBA" id="ARBA00022691"/>
    </source>
</evidence>
<feature type="binding site" evidence="12">
    <location>
        <position position="75"/>
    </location>
    <ligand>
        <name>GTP</name>
        <dbReference type="ChEBI" id="CHEBI:37565"/>
    </ligand>
</feature>
<dbReference type="SMART" id="SM00729">
    <property type="entry name" value="Elp3"/>
    <property type="match status" value="1"/>
</dbReference>
<dbReference type="OrthoDB" id="9763993at2"/>
<sequence length="338" mass="37852">MSSESAELPSLPLIDTFGRVHSNLRISLTDRCNLRCLYCMPEGTVHFQPKSAILSYEEITRVVRIAISLGVTKVRLTGGEPLVRQDVPQLVQQLANLDGLDDIGLTTNGLLLEPIAQELWDAGLRRLNISLDALDAERFEELTRRKGYEKVLEGIEAARRVGFKPIKLNAVAMRGLTDDQVVPFGELARESGLEVRFIEYMPLDASQSWEREKVLFASEIRQLLEEGIMPLRALPSPPHAPATEYEFVDGQGRIGFIPSVSEPFCGNCDRFRLTADGKIRNCLFSLEEFDIKTLLRDNAEDTVIAEVMRKAVSEKWAGHHINAADFEQPDRPMYSIGG</sequence>
<keyword evidence="2 12" id="KW-0004">4Fe-4S</keyword>
<dbReference type="SFLD" id="SFLDG01067">
    <property type="entry name" value="SPASM/twitch_domain_containing"/>
    <property type="match status" value="1"/>
</dbReference>
<keyword evidence="4 12" id="KW-0479">Metal-binding</keyword>
<dbReference type="PANTHER" id="PTHR22960">
    <property type="entry name" value="MOLYBDOPTERIN COFACTOR SYNTHESIS PROTEIN A"/>
    <property type="match status" value="1"/>
</dbReference>
<keyword evidence="8 12" id="KW-0342">GTP-binding</keyword>
<dbReference type="PROSITE" id="PS01305">
    <property type="entry name" value="MOAA_NIFB_PQQE"/>
    <property type="match status" value="1"/>
</dbReference>
<evidence type="ECO:0000313" key="15">
    <source>
        <dbReference type="Proteomes" id="UP000319976"/>
    </source>
</evidence>
<dbReference type="PROSITE" id="PS51918">
    <property type="entry name" value="RADICAL_SAM"/>
    <property type="match status" value="1"/>
</dbReference>
<organism evidence="14 15">
    <name type="scientific">Calycomorphotria hydatis</name>
    <dbReference type="NCBI Taxonomy" id="2528027"/>
    <lineage>
        <taxon>Bacteria</taxon>
        <taxon>Pseudomonadati</taxon>
        <taxon>Planctomycetota</taxon>
        <taxon>Planctomycetia</taxon>
        <taxon>Planctomycetales</taxon>
        <taxon>Planctomycetaceae</taxon>
        <taxon>Calycomorphotria</taxon>
    </lineage>
</organism>
<evidence type="ECO:0000256" key="12">
    <source>
        <dbReference type="HAMAP-Rule" id="MF_01225"/>
    </source>
</evidence>
<comment type="cofactor">
    <cofactor evidence="12">
        <name>[4Fe-4S] cluster</name>
        <dbReference type="ChEBI" id="CHEBI:49883"/>
    </cofactor>
    <text evidence="12">Binds 2 [4Fe-4S] clusters. Binds 1 [4Fe-4S] cluster coordinated with 3 cysteines and an exchangeable S-adenosyl-L-methionine and 1 [4Fe-4S] cluster coordinated with 3 cysteines and the GTP-derived substrate.</text>
</comment>
<feature type="binding site" evidence="12">
    <location>
        <position position="38"/>
    </location>
    <ligand>
        <name>S-adenosyl-L-methionine</name>
        <dbReference type="ChEBI" id="CHEBI:59789"/>
    </ligand>
</feature>
<dbReference type="InterPro" id="IPR050105">
    <property type="entry name" value="MoCo_biosynth_MoaA/MoaC"/>
</dbReference>
<evidence type="ECO:0000256" key="9">
    <source>
        <dbReference type="ARBA" id="ARBA00023150"/>
    </source>
</evidence>
<comment type="catalytic activity">
    <reaction evidence="11 12">
        <text>GTP + AH2 + S-adenosyl-L-methionine = (8S)-3',8-cyclo-7,8-dihydroguanosine 5'-triphosphate + 5'-deoxyadenosine + L-methionine + A + H(+)</text>
        <dbReference type="Rhea" id="RHEA:49576"/>
        <dbReference type="ChEBI" id="CHEBI:13193"/>
        <dbReference type="ChEBI" id="CHEBI:15378"/>
        <dbReference type="ChEBI" id="CHEBI:17319"/>
        <dbReference type="ChEBI" id="CHEBI:17499"/>
        <dbReference type="ChEBI" id="CHEBI:37565"/>
        <dbReference type="ChEBI" id="CHEBI:57844"/>
        <dbReference type="ChEBI" id="CHEBI:59789"/>
        <dbReference type="ChEBI" id="CHEBI:131766"/>
        <dbReference type="EC" id="4.1.99.22"/>
    </reaction>
</comment>
<feature type="binding site" evidence="12">
    <location>
        <position position="25"/>
    </location>
    <ligand>
        <name>GTP</name>
        <dbReference type="ChEBI" id="CHEBI:37565"/>
    </ligand>
</feature>
<comment type="subunit">
    <text evidence="12">Monomer and homodimer.</text>
</comment>
<feature type="domain" description="Radical SAM core" evidence="13">
    <location>
        <begin position="16"/>
        <end position="232"/>
    </location>
</feature>
<feature type="binding site" evidence="12">
    <location>
        <position position="201"/>
    </location>
    <ligand>
        <name>S-adenosyl-L-methionine</name>
        <dbReference type="ChEBI" id="CHEBI:59789"/>
    </ligand>
</feature>
<dbReference type="GO" id="GO:0005525">
    <property type="term" value="F:GTP binding"/>
    <property type="evidence" value="ECO:0007669"/>
    <property type="project" value="UniProtKB-UniRule"/>
</dbReference>
<feature type="binding site" evidence="12">
    <location>
        <position position="106"/>
    </location>
    <ligand>
        <name>GTP</name>
        <dbReference type="ChEBI" id="CHEBI:37565"/>
    </ligand>
</feature>
<keyword evidence="9 12" id="KW-0501">Molybdenum cofactor biosynthesis</keyword>
<evidence type="ECO:0000259" key="13">
    <source>
        <dbReference type="PROSITE" id="PS51918"/>
    </source>
</evidence>
<evidence type="ECO:0000256" key="10">
    <source>
        <dbReference type="ARBA" id="ARBA00023239"/>
    </source>
</evidence>
<keyword evidence="5 12" id="KW-0547">Nucleotide-binding</keyword>
<dbReference type="GO" id="GO:0051539">
    <property type="term" value="F:4 iron, 4 sulfur cluster binding"/>
    <property type="evidence" value="ECO:0007669"/>
    <property type="project" value="UniProtKB-UniRule"/>
</dbReference>
<keyword evidence="6 12" id="KW-0408">Iron</keyword>
<comment type="function">
    <text evidence="12">Catalyzes the cyclization of GTP to (8S)-3',8-cyclo-7,8-dihydroguanosine 5'-triphosphate.</text>
</comment>
<evidence type="ECO:0000256" key="7">
    <source>
        <dbReference type="ARBA" id="ARBA00023014"/>
    </source>
</evidence>
<feature type="binding site" evidence="12">
    <location>
        <position position="265"/>
    </location>
    <ligand>
        <name>[4Fe-4S] cluster</name>
        <dbReference type="ChEBI" id="CHEBI:49883"/>
        <label>2</label>
        <note>4Fe-4S-substrate</note>
    </ligand>
</feature>
<dbReference type="InterPro" id="IPR006638">
    <property type="entry name" value="Elp3/MiaA/NifB-like_rSAM"/>
</dbReference>
<feature type="binding site" evidence="12">
    <location>
        <position position="36"/>
    </location>
    <ligand>
        <name>[4Fe-4S] cluster</name>
        <dbReference type="ChEBI" id="CHEBI:49883"/>
        <label>1</label>
        <note>4Fe-4S-S-AdoMet</note>
    </ligand>
</feature>
<keyword evidence="3 12" id="KW-0949">S-adenosyl-L-methionine</keyword>
<feature type="binding site" evidence="12">
    <location>
        <position position="167"/>
    </location>
    <ligand>
        <name>GTP</name>
        <dbReference type="ChEBI" id="CHEBI:37565"/>
    </ligand>
</feature>
<evidence type="ECO:0000256" key="5">
    <source>
        <dbReference type="ARBA" id="ARBA00022741"/>
    </source>
</evidence>
<gene>
    <name evidence="14" type="primary">moaA_2</name>
    <name evidence="12" type="synonym">moaA</name>
    <name evidence="14" type="ORF">V22_07080</name>
</gene>